<dbReference type="EMBL" id="JACATN010000002">
    <property type="protein sequence ID" value="MBT2161211.1"/>
    <property type="molecule type" value="Genomic_DNA"/>
</dbReference>
<proteinExistence type="predicted"/>
<evidence type="ECO:0000313" key="1">
    <source>
        <dbReference type="EMBL" id="MBT2161211.1"/>
    </source>
</evidence>
<organism evidence="1 2">
    <name type="scientific">Zobellia barbeyronii</name>
    <dbReference type="NCBI Taxonomy" id="2748009"/>
    <lineage>
        <taxon>Bacteria</taxon>
        <taxon>Pseudomonadati</taxon>
        <taxon>Bacteroidota</taxon>
        <taxon>Flavobacteriia</taxon>
        <taxon>Flavobacteriales</taxon>
        <taxon>Flavobacteriaceae</taxon>
        <taxon>Zobellia</taxon>
    </lineage>
</organism>
<name>A0ABS5WCU0_9FLAO</name>
<dbReference type="Proteomes" id="UP000740413">
    <property type="component" value="Unassembled WGS sequence"/>
</dbReference>
<comment type="caution">
    <text evidence="1">The sequence shown here is derived from an EMBL/GenBank/DDBJ whole genome shotgun (WGS) entry which is preliminary data.</text>
</comment>
<sequence>MNYKLMLLVFLYEKSVLTVSFQFFSDNEVYLEGQDKVGKILWKTRYVKK</sequence>
<protein>
    <submittedName>
        <fullName evidence="1">Uncharacterized protein</fullName>
    </submittedName>
</protein>
<keyword evidence="2" id="KW-1185">Reference proteome</keyword>
<gene>
    <name evidence="1" type="ORF">HW347_08025</name>
</gene>
<evidence type="ECO:0000313" key="2">
    <source>
        <dbReference type="Proteomes" id="UP000740413"/>
    </source>
</evidence>
<accession>A0ABS5WCU0</accession>
<reference evidence="2" key="1">
    <citation type="submission" date="2023-07" db="EMBL/GenBank/DDBJ databases">
        <title>Zobellia barbeyronii sp. nov., a new marine flavobacterium, isolated from green and red algae.</title>
        <authorList>
            <person name="Nedashkovskaya O.I."/>
            <person name="Otstavnykh N."/>
            <person name="Zhukova N."/>
            <person name="Guzev K."/>
            <person name="Chausova V."/>
            <person name="Tekutyeva L."/>
            <person name="Mikhailov V."/>
            <person name="Isaeva M."/>
        </authorList>
    </citation>
    <scope>NUCLEOTIDE SEQUENCE [LARGE SCALE GENOMIC DNA]</scope>
    <source>
        <strain evidence="2">KMM 6746</strain>
    </source>
</reference>
<dbReference type="RefSeq" id="WP_214611360.1">
    <property type="nucleotide sequence ID" value="NZ_JACATN010000002.1"/>
</dbReference>